<dbReference type="Proteomes" id="UP000031843">
    <property type="component" value="Chromosome main"/>
</dbReference>
<sequence>MKHLECFNDGIKLALHADAVKDGTGTLVANPLVTLRLLDKDGNILYEFQGSFDPAALDDYGQSLYLPDVVSNQTDAVVVTVGVGASIPPDSDAYGRDASNLNKWATSAVLAYFSEGGTGYATADYASAISRLKRTEYDYGYIASGGSQSIALLSQLAQLAFDTNRPFKYDVPGTLTPDAAAAWIAQLNLDSHYCHAFWAPLKSDDPLGLNGKSVIGTSTFNIARACARNAQTNAKGFAPKNFPIAGKEWPLDRTGIIQIYTPDETGQELSDLATAKINPVLFQVYNGGGRYVFTDSLTNAKTAVSMKKLISVAEMSATMDDWITRFGKEAIQLPIEVTIKKMNDFLKKLFEDAQSSGWIIPSVDLAGAAAKYLVQRSEIKPADNVVVTYSLRYDGTTRQITVTQTLSR</sequence>
<evidence type="ECO:0000313" key="1">
    <source>
        <dbReference type="EMBL" id="AJG18845.1"/>
    </source>
</evidence>
<dbReference type="STRING" id="68895.RR42_m1444"/>
<name>A0A0C4Y737_9BURK</name>
<reference evidence="1 2" key="1">
    <citation type="journal article" date="2015" name="Genome Announc.">
        <title>Complete Genome Sequence of Cupriavidus basilensis 4G11, Isolated from the Oak Ridge Field Research Center Site.</title>
        <authorList>
            <person name="Ray J."/>
            <person name="Waters R.J."/>
            <person name="Skerker J.M."/>
            <person name="Kuehl J.V."/>
            <person name="Price M.N."/>
            <person name="Huang J."/>
            <person name="Chakraborty R."/>
            <person name="Arkin A.P."/>
            <person name="Deutschbauer A."/>
        </authorList>
    </citation>
    <scope>NUCLEOTIDE SEQUENCE [LARGE SCALE GENOMIC DNA]</scope>
    <source>
        <strain evidence="1">4G11</strain>
    </source>
</reference>
<dbReference type="AlphaFoldDB" id="A0A0C4Y737"/>
<dbReference type="KEGG" id="cbw:RR42_m1444"/>
<protein>
    <submittedName>
        <fullName evidence="1">Uncharacterized protein</fullName>
    </submittedName>
</protein>
<gene>
    <name evidence="1" type="ORF">RR42_m1444</name>
</gene>
<proteinExistence type="predicted"/>
<dbReference type="EMBL" id="CP010536">
    <property type="protein sequence ID" value="AJG18845.1"/>
    <property type="molecule type" value="Genomic_DNA"/>
</dbReference>
<accession>A0A0C4Y737</accession>
<evidence type="ECO:0000313" key="2">
    <source>
        <dbReference type="Proteomes" id="UP000031843"/>
    </source>
</evidence>
<keyword evidence="2" id="KW-1185">Reference proteome</keyword>
<organism evidence="1 2">
    <name type="scientific">Cupriavidus basilensis</name>
    <dbReference type="NCBI Taxonomy" id="68895"/>
    <lineage>
        <taxon>Bacteria</taxon>
        <taxon>Pseudomonadati</taxon>
        <taxon>Pseudomonadota</taxon>
        <taxon>Betaproteobacteria</taxon>
        <taxon>Burkholderiales</taxon>
        <taxon>Burkholderiaceae</taxon>
        <taxon>Cupriavidus</taxon>
    </lineage>
</organism>